<dbReference type="Pfam" id="PF00179">
    <property type="entry name" value="UQ_con"/>
    <property type="match status" value="1"/>
</dbReference>
<feature type="transmembrane region" description="Helical" evidence="2">
    <location>
        <begin position="295"/>
        <end position="320"/>
    </location>
</feature>
<dbReference type="InterPro" id="IPR000608">
    <property type="entry name" value="UBC"/>
</dbReference>
<feature type="compositionally biased region" description="Low complexity" evidence="1">
    <location>
        <begin position="197"/>
        <end position="209"/>
    </location>
</feature>
<organism evidence="4 6">
    <name type="scientific">Neospora caninum (strain Liverpool)</name>
    <dbReference type="NCBI Taxonomy" id="572307"/>
    <lineage>
        <taxon>Eukaryota</taxon>
        <taxon>Sar</taxon>
        <taxon>Alveolata</taxon>
        <taxon>Apicomplexa</taxon>
        <taxon>Conoidasida</taxon>
        <taxon>Coccidia</taxon>
        <taxon>Eucoccidiorida</taxon>
        <taxon>Eimeriorina</taxon>
        <taxon>Sarcocystidae</taxon>
        <taxon>Neospora</taxon>
    </lineage>
</organism>
<dbReference type="AlphaFoldDB" id="F0VRG0"/>
<dbReference type="Proteomes" id="UP000007494">
    <property type="component" value="Chromosome XII"/>
</dbReference>
<evidence type="ECO:0000256" key="2">
    <source>
        <dbReference type="SAM" id="Phobius"/>
    </source>
</evidence>
<dbReference type="FunFam" id="3.10.110.10:FF:000086">
    <property type="entry name" value="Ubiquitin-conjugating enzyme E2 J1"/>
    <property type="match status" value="1"/>
</dbReference>
<dbReference type="SUPFAM" id="SSF54495">
    <property type="entry name" value="UBC-like"/>
    <property type="match status" value="1"/>
</dbReference>
<dbReference type="SMART" id="SM00212">
    <property type="entry name" value="UBCc"/>
    <property type="match status" value="1"/>
</dbReference>
<dbReference type="CDD" id="cd23799">
    <property type="entry name" value="UBCc_UBE2J"/>
    <property type="match status" value="1"/>
</dbReference>
<keyword evidence="2" id="KW-0812">Transmembrane</keyword>
<dbReference type="eggNOG" id="KOG0428">
    <property type="taxonomic scope" value="Eukaryota"/>
</dbReference>
<dbReference type="RefSeq" id="XP_003886333.1">
    <property type="nucleotide sequence ID" value="XM_003886284.1"/>
</dbReference>
<keyword evidence="2" id="KW-0472">Membrane</keyword>
<sequence>MQGVSNPGRTGTNANLGYTATAQCIARILREYREIQRTPSPHWCANPLQIEEPYEWHFTLRGPQDSHFEGGLYHGRIVLPQNYPFAPPNLVMLTQNGRFEVGKKVCLSASSYHPELWQPAWGIRTLLDALCAFFPTPAGGALHSLDRPEKQVRRQLALESVNWLCPTCGKSNKELVEEACAAPTSAPPDLPEPLRQQAQLRADQASRASPPLASDEGGASFESTRLGGMPVPAVQQERRVDAPGVSFVGGNMESNQPPRTFTPREDPLRHRRRPQRGHRTLMSQLLQTPCTRGEFIVAAADVVLLVLVLASVVLLADLFVNPPKMTLYESSQAGEKF</sequence>
<evidence type="ECO:0000259" key="3">
    <source>
        <dbReference type="PROSITE" id="PS50127"/>
    </source>
</evidence>
<dbReference type="InterPro" id="IPR050113">
    <property type="entry name" value="Ub_conjugating_enzyme"/>
</dbReference>
<feature type="region of interest" description="Disordered" evidence="1">
    <location>
        <begin position="197"/>
        <end position="227"/>
    </location>
</feature>
<dbReference type="Gene3D" id="3.10.110.10">
    <property type="entry name" value="Ubiquitin Conjugating Enzyme"/>
    <property type="match status" value="1"/>
</dbReference>
<feature type="domain" description="UBC core" evidence="3">
    <location>
        <begin position="23"/>
        <end position="174"/>
    </location>
</feature>
<dbReference type="GeneID" id="13445531"/>
<dbReference type="EMBL" id="LN714487">
    <property type="protein sequence ID" value="CEL71070.1"/>
    <property type="molecule type" value="Genomic_DNA"/>
</dbReference>
<keyword evidence="6" id="KW-1185">Reference proteome</keyword>
<dbReference type="PROSITE" id="PS50127">
    <property type="entry name" value="UBC_2"/>
    <property type="match status" value="1"/>
</dbReference>
<reference evidence="6" key="3">
    <citation type="journal article" date="2012" name="PLoS Pathog.">
        <title>Comparative genomics of the apicomplexan parasites Toxoplasma gondii and Neospora caninum: Coccidia differing in host range and transmission strategy.</title>
        <authorList>
            <person name="Reid A.J."/>
            <person name="Vermont S.J."/>
            <person name="Cotton J.A."/>
            <person name="Harris D."/>
            <person name="Hill-Cawthorne G.A."/>
            <person name="Konen-Waisman S."/>
            <person name="Latham S.M."/>
            <person name="Mourier T."/>
            <person name="Norton R."/>
            <person name="Quail M.A."/>
            <person name="Sanders M."/>
            <person name="Shanmugam D."/>
            <person name="Sohal A."/>
            <person name="Wasmuth J.D."/>
            <person name="Brunk B."/>
            <person name="Grigg M.E."/>
            <person name="Howard J.C."/>
            <person name="Parkinson J."/>
            <person name="Roos D.S."/>
            <person name="Trees A.J."/>
            <person name="Berriman M."/>
            <person name="Pain A."/>
            <person name="Wastling J.M."/>
        </authorList>
    </citation>
    <scope>NUCLEOTIDE SEQUENCE [LARGE SCALE GENOMIC DNA]</scope>
    <source>
        <strain evidence="6">Liverpool</strain>
    </source>
</reference>
<reference evidence="5" key="4">
    <citation type="journal article" date="2015" name="PLoS ONE">
        <title>Comprehensive Evaluation of Toxoplasma gondii VEG and Neospora caninum LIV Genomes with Tachyzoite Stage Transcriptome and Proteome Defines Novel Transcript Features.</title>
        <authorList>
            <person name="Ramaprasad A."/>
            <person name="Mourier T."/>
            <person name="Naeem R."/>
            <person name="Malas T.B."/>
            <person name="Moussa E."/>
            <person name="Panigrahi A."/>
            <person name="Vermont S.J."/>
            <person name="Otto T.D."/>
            <person name="Wastling J."/>
            <person name="Pain A."/>
        </authorList>
    </citation>
    <scope>NUCLEOTIDE SEQUENCE</scope>
    <source>
        <strain evidence="5">Liverpool</strain>
    </source>
</reference>
<accession>F0VRG0</accession>
<reference evidence="4" key="2">
    <citation type="submission" date="2011-03" db="EMBL/GenBank/DDBJ databases">
        <title>Comparative genomics and transcriptomics of Neospora caninum and Toxoplasma gondii.</title>
        <authorList>
            <person name="Reid A.J."/>
            <person name="Sohal A."/>
            <person name="Harris D."/>
            <person name="Quail M."/>
            <person name="Sanders M."/>
            <person name="Berriman M."/>
            <person name="Wastling J.M."/>
            <person name="Pain A."/>
        </authorList>
    </citation>
    <scope>NUCLEOTIDE SEQUENCE</scope>
    <source>
        <strain evidence="4">Liverpool</strain>
    </source>
</reference>
<evidence type="ECO:0000313" key="4">
    <source>
        <dbReference type="EMBL" id="CBZ56308.1"/>
    </source>
</evidence>
<dbReference type="OMA" id="SVNWLCP"/>
<gene>
    <name evidence="5" type="ORF">BN1204_067330</name>
    <name evidence="4" type="ORF">NCLIV_067330</name>
</gene>
<evidence type="ECO:0000313" key="5">
    <source>
        <dbReference type="EMBL" id="CEL71070.1"/>
    </source>
</evidence>
<feature type="region of interest" description="Disordered" evidence="1">
    <location>
        <begin position="248"/>
        <end position="274"/>
    </location>
</feature>
<evidence type="ECO:0000256" key="1">
    <source>
        <dbReference type="SAM" id="MobiDB-lite"/>
    </source>
</evidence>
<dbReference type="InterPro" id="IPR016135">
    <property type="entry name" value="UBQ-conjugating_enzyme/RWD"/>
</dbReference>
<dbReference type="OrthoDB" id="1158011at2759"/>
<reference evidence="4" key="1">
    <citation type="submission" date="2011-02" db="EMBL/GenBank/DDBJ databases">
        <authorList>
            <person name="Aslett M."/>
        </authorList>
    </citation>
    <scope>NUCLEOTIDE SEQUENCE</scope>
    <source>
        <strain evidence="4">Liverpool</strain>
    </source>
</reference>
<keyword evidence="2" id="KW-1133">Transmembrane helix</keyword>
<name>F0VRG0_NEOCL</name>
<dbReference type="EMBL" id="FR823393">
    <property type="protein sequence ID" value="CBZ56308.1"/>
    <property type="molecule type" value="Genomic_DNA"/>
</dbReference>
<evidence type="ECO:0000313" key="6">
    <source>
        <dbReference type="Proteomes" id="UP000007494"/>
    </source>
</evidence>
<dbReference type="PANTHER" id="PTHR24067">
    <property type="entry name" value="UBIQUITIN-CONJUGATING ENZYME E2"/>
    <property type="match status" value="1"/>
</dbReference>
<dbReference type="InParanoid" id="F0VRG0"/>
<protein>
    <submittedName>
        <fullName evidence="4">Putative ubiquitin-conjugating enzyme e2</fullName>
    </submittedName>
    <submittedName>
        <fullName evidence="5">Ubiquitin-conjugating enzyme e2, putative</fullName>
    </submittedName>
</protein>
<proteinExistence type="predicted"/>
<dbReference type="VEuPathDB" id="ToxoDB:NCLIV_067330"/>